<proteinExistence type="predicted"/>
<dbReference type="Pfam" id="PF11372">
    <property type="entry name" value="DUF3173"/>
    <property type="match status" value="1"/>
</dbReference>
<name>A0A224XDH0_9LACT</name>
<comment type="caution">
    <text evidence="1">The sequence shown here is derived from an EMBL/GenBank/DDBJ whole genome shotgun (WGS) entry which is preliminary data.</text>
</comment>
<dbReference type="RefSeq" id="WP_094784999.1">
    <property type="nucleotide sequence ID" value="NZ_BEDT01000004.1"/>
</dbReference>
<evidence type="ECO:0000313" key="2">
    <source>
        <dbReference type="Proteomes" id="UP000218689"/>
    </source>
</evidence>
<sequence length="63" mass="7036">MNTITRQDLVSLGYQSETARKIIAQAKSILISRGYLFYDNKRLGRVPVNVVEEILGVQLEVGA</sequence>
<keyword evidence="2" id="KW-1185">Reference proteome</keyword>
<dbReference type="AlphaFoldDB" id="A0A224XDH0"/>
<gene>
    <name evidence="1" type="ORF">RsY01_1566</name>
</gene>
<evidence type="ECO:0008006" key="3">
    <source>
        <dbReference type="Google" id="ProtNLM"/>
    </source>
</evidence>
<dbReference type="InterPro" id="IPR021512">
    <property type="entry name" value="DUF3173"/>
</dbReference>
<organism evidence="1 2">
    <name type="scientific">Pseudolactococcus reticulitermitis</name>
    <dbReference type="NCBI Taxonomy" id="2025039"/>
    <lineage>
        <taxon>Bacteria</taxon>
        <taxon>Bacillati</taxon>
        <taxon>Bacillota</taxon>
        <taxon>Bacilli</taxon>
        <taxon>Lactobacillales</taxon>
        <taxon>Streptococcaceae</taxon>
        <taxon>Pseudolactococcus</taxon>
    </lineage>
</organism>
<dbReference type="Proteomes" id="UP000218689">
    <property type="component" value="Unassembled WGS sequence"/>
</dbReference>
<evidence type="ECO:0000313" key="1">
    <source>
        <dbReference type="EMBL" id="GAX47952.1"/>
    </source>
</evidence>
<protein>
    <recommendedName>
        <fullName evidence="3">DUF3173 domain-containing protein</fullName>
    </recommendedName>
</protein>
<accession>A0A224XDH0</accession>
<dbReference type="EMBL" id="BEDT01000004">
    <property type="protein sequence ID" value="GAX47952.1"/>
    <property type="molecule type" value="Genomic_DNA"/>
</dbReference>
<reference evidence="2" key="1">
    <citation type="submission" date="2017-08" db="EMBL/GenBank/DDBJ databases">
        <title>Draft genome sequence of Lactococcus sp. strain Rs-Y01, isolated from the gut of the lower termite Reticulitermes speratus.</title>
        <authorList>
            <person name="Ohkuma M."/>
            <person name="Yuki M."/>
        </authorList>
    </citation>
    <scope>NUCLEOTIDE SEQUENCE [LARGE SCALE GENOMIC DNA]</scope>
    <source>
        <strain evidence="2">Rs-Y01</strain>
    </source>
</reference>
<dbReference type="OrthoDB" id="1915051at2"/>